<reference evidence="4 5" key="1">
    <citation type="submission" date="2019-05" db="EMBL/GenBank/DDBJ databases">
        <authorList>
            <person name="Lee S.D."/>
        </authorList>
    </citation>
    <scope>NUCLEOTIDE SEQUENCE [LARGE SCALE GENOMIC DNA]</scope>
    <source>
        <strain evidence="4 5">YC2-7</strain>
    </source>
</reference>
<sequence>MTEALRARDEEAARRAMEEHIVGTILVIRDESVVSEV</sequence>
<dbReference type="Proteomes" id="UP000535543">
    <property type="component" value="Unassembled WGS sequence"/>
</dbReference>
<dbReference type="AlphaFoldDB" id="A0A848KSK4"/>
<organism evidence="4 5">
    <name type="scientific">Antrihabitans stalactiti</name>
    <dbReference type="NCBI Taxonomy" id="2584121"/>
    <lineage>
        <taxon>Bacteria</taxon>
        <taxon>Bacillati</taxon>
        <taxon>Actinomycetota</taxon>
        <taxon>Actinomycetes</taxon>
        <taxon>Mycobacteriales</taxon>
        <taxon>Nocardiaceae</taxon>
        <taxon>Antrihabitans</taxon>
    </lineage>
</organism>
<accession>A0A848KSK4</accession>
<dbReference type="EMBL" id="VCQU01000015">
    <property type="protein sequence ID" value="NMN99220.1"/>
    <property type="molecule type" value="Genomic_DNA"/>
</dbReference>
<keyword evidence="3" id="KW-0804">Transcription</keyword>
<gene>
    <name evidence="4" type="ORF">FGL95_29775</name>
</gene>
<keyword evidence="5" id="KW-1185">Reference proteome</keyword>
<evidence type="ECO:0000256" key="3">
    <source>
        <dbReference type="ARBA" id="ARBA00023163"/>
    </source>
</evidence>
<dbReference type="InterPro" id="IPR008920">
    <property type="entry name" value="TF_FadR/GntR_C"/>
</dbReference>
<name>A0A848KSK4_9NOCA</name>
<comment type="caution">
    <text evidence="4">The sequence shown here is derived from an EMBL/GenBank/DDBJ whole genome shotgun (WGS) entry which is preliminary data.</text>
</comment>
<dbReference type="SUPFAM" id="SSF48008">
    <property type="entry name" value="GntR ligand-binding domain-like"/>
    <property type="match status" value="1"/>
</dbReference>
<keyword evidence="1" id="KW-0805">Transcription regulation</keyword>
<evidence type="ECO:0000256" key="1">
    <source>
        <dbReference type="ARBA" id="ARBA00023015"/>
    </source>
</evidence>
<evidence type="ECO:0000313" key="4">
    <source>
        <dbReference type="EMBL" id="NMN99220.1"/>
    </source>
</evidence>
<dbReference type="GO" id="GO:0003677">
    <property type="term" value="F:DNA binding"/>
    <property type="evidence" value="ECO:0007669"/>
    <property type="project" value="UniProtKB-KW"/>
</dbReference>
<dbReference type="RefSeq" id="WP_169594358.1">
    <property type="nucleotide sequence ID" value="NZ_VCQU01000015.1"/>
</dbReference>
<evidence type="ECO:0000256" key="2">
    <source>
        <dbReference type="ARBA" id="ARBA00023125"/>
    </source>
</evidence>
<keyword evidence="2" id="KW-0238">DNA-binding</keyword>
<evidence type="ECO:0000313" key="5">
    <source>
        <dbReference type="Proteomes" id="UP000535543"/>
    </source>
</evidence>
<protein>
    <submittedName>
        <fullName evidence="4">Uncharacterized protein</fullName>
    </submittedName>
</protein>
<reference evidence="4 5" key="2">
    <citation type="submission" date="2020-06" db="EMBL/GenBank/DDBJ databases">
        <title>Antribacter stalactiti gen. nov., sp. nov., a new member of the family Nacardiaceae isolated from a cave.</title>
        <authorList>
            <person name="Kim I.S."/>
        </authorList>
    </citation>
    <scope>NUCLEOTIDE SEQUENCE [LARGE SCALE GENOMIC DNA]</scope>
    <source>
        <strain evidence="4 5">YC2-7</strain>
    </source>
</reference>
<proteinExistence type="predicted"/>